<gene>
    <name evidence="2" type="ORF">AK812_SmicGene44398</name>
</gene>
<proteinExistence type="predicted"/>
<protein>
    <submittedName>
        <fullName evidence="2">Uncharacterized protein</fullName>
    </submittedName>
</protein>
<evidence type="ECO:0000256" key="1">
    <source>
        <dbReference type="SAM" id="MobiDB-lite"/>
    </source>
</evidence>
<organism evidence="2 3">
    <name type="scientific">Symbiodinium microadriaticum</name>
    <name type="common">Dinoflagellate</name>
    <name type="synonym">Zooxanthella microadriatica</name>
    <dbReference type="NCBI Taxonomy" id="2951"/>
    <lineage>
        <taxon>Eukaryota</taxon>
        <taxon>Sar</taxon>
        <taxon>Alveolata</taxon>
        <taxon>Dinophyceae</taxon>
        <taxon>Suessiales</taxon>
        <taxon>Symbiodiniaceae</taxon>
        <taxon>Symbiodinium</taxon>
    </lineage>
</organism>
<dbReference type="Proteomes" id="UP000186817">
    <property type="component" value="Unassembled WGS sequence"/>
</dbReference>
<keyword evidence="3" id="KW-1185">Reference proteome</keyword>
<dbReference type="EMBL" id="LSRX01002293">
    <property type="protein sequence ID" value="OLP75757.1"/>
    <property type="molecule type" value="Genomic_DNA"/>
</dbReference>
<evidence type="ECO:0000313" key="3">
    <source>
        <dbReference type="Proteomes" id="UP000186817"/>
    </source>
</evidence>
<reference evidence="2 3" key="1">
    <citation type="submission" date="2016-02" db="EMBL/GenBank/DDBJ databases">
        <title>Genome analysis of coral dinoflagellate symbionts highlights evolutionary adaptations to a symbiotic lifestyle.</title>
        <authorList>
            <person name="Aranda M."/>
            <person name="Li Y."/>
            <person name="Liew Y.J."/>
            <person name="Baumgarten S."/>
            <person name="Simakov O."/>
            <person name="Wilson M."/>
            <person name="Piel J."/>
            <person name="Ashoor H."/>
            <person name="Bougouffa S."/>
            <person name="Bajic V.B."/>
            <person name="Ryu T."/>
            <person name="Ravasi T."/>
            <person name="Bayer T."/>
            <person name="Micklem G."/>
            <person name="Kim H."/>
            <person name="Bhak J."/>
            <person name="Lajeunesse T.C."/>
            <person name="Voolstra C.R."/>
        </authorList>
    </citation>
    <scope>NUCLEOTIDE SEQUENCE [LARGE SCALE GENOMIC DNA]</scope>
    <source>
        <strain evidence="2 3">CCMP2467</strain>
    </source>
</reference>
<accession>A0A1Q9BYJ6</accession>
<sequence length="1056" mass="116229">MDGWGDVAEELLHIEHPAGNGRDTPEVSRRGRPRGSGDVLQRRAYQNFLRASVLPGPLRLQSVESIASSDQGGVESADTPGGGQHVQAPDASESQSVFGSVVSAMKDLIPRFRHIGSSVQMQLHASALNFKNESAECAQNAQAVADSFLASERVVASARASAAMSKEYGCGRDFSRDLTRIAASAVEAGGLVWGHILSSVRELLQQAGWQGLLFVKKRKFDETPLRVRLQCSPQVAQVEHAGNAGKEKSVTKILQTLFSLTMLCKTPSGDYQVLRGNIPSYLQALDKSTAENLKAAQMDLEDTVPELKAVSSLFNCKVQHTITDRFAANSKCELALAAEDPTWILAHQYCRSHKIAQIQTKATSLPETETHISGVISVALALQNAGSTQALKDILNQIFEEQLVVREGAPPEFAKAHREEVYDVFLGPLPSEAPQDVRYKRAATRRIQQRLILSHFLNGELRSTEIAHWCVDGLSRQNVLRLFKKWVTPALLPGKCEIFPRSRWTGGDLSVEWAGLLASHHRILSLLMDRWVTKVTGPAARARPSNPEATGWGSVAMASLTSSSPTLPALQNAPNPDAPADPADAGAGVGGVEAQELPAVAHVLQAAVDQQAQDEFSWAKFNKTMKDKARTWAVTQPASGLALIKSVMRPTFRFLFRNLHLFSSDWDEQQELAFASQSVRSYRIVEEYRATHLDMFFNELRQLFHCRMKALQPQDLNIRVRTLMFRVVARAGACAQRLLGSCSRSYPGKLFGEVLSEDGDPNLVLQDSKCLYDALTADFIGRYNTPAALGSADATAQLRVLASELEYDISEIESRHASVRRVVLVRSCQATGLTLEDASSEFVCRSFCRLFSMPKEPGRRTQAIWAKKTKGQSDRGWLQPHRVVVADRVKATGAENGLRKALEETWQARHVLYAHSRHEPIDEQSLKPVPQQSTCSALGLCVCTGRGLEAECLAQKVRAFIRPLAWVKRRKRGKVTKQFTEAPHPKPHLRQLLDRAELVLHVQTVRDSPEEANAAAVVAAMRPHEVTWEQLALRVGSGHCSTANDCETRCSIPSAV</sequence>
<feature type="region of interest" description="Disordered" evidence="1">
    <location>
        <begin position="13"/>
        <end position="40"/>
    </location>
</feature>
<dbReference type="AlphaFoldDB" id="A0A1Q9BYJ6"/>
<feature type="region of interest" description="Disordered" evidence="1">
    <location>
        <begin position="66"/>
        <end position="93"/>
    </location>
</feature>
<evidence type="ECO:0000313" key="2">
    <source>
        <dbReference type="EMBL" id="OLP75757.1"/>
    </source>
</evidence>
<dbReference type="OrthoDB" id="409166at2759"/>
<name>A0A1Q9BYJ6_SYMMI</name>
<comment type="caution">
    <text evidence="2">The sequence shown here is derived from an EMBL/GenBank/DDBJ whole genome shotgun (WGS) entry which is preliminary data.</text>
</comment>